<dbReference type="AlphaFoldDB" id="X1JKB0"/>
<name>X1JKB0_9ZZZZ</name>
<gene>
    <name evidence="1" type="ORF">S03H2_69163</name>
</gene>
<comment type="caution">
    <text evidence="1">The sequence shown here is derived from an EMBL/GenBank/DDBJ whole genome shotgun (WGS) entry which is preliminary data.</text>
</comment>
<organism evidence="1">
    <name type="scientific">marine sediment metagenome</name>
    <dbReference type="NCBI Taxonomy" id="412755"/>
    <lineage>
        <taxon>unclassified sequences</taxon>
        <taxon>metagenomes</taxon>
        <taxon>ecological metagenomes</taxon>
    </lineage>
</organism>
<sequence>MKGYERQVVIWQQHDRLADLKYKGLKEEAREHGIRIARDVASAADLLKEAEELRGRVESVMGRSYGSIDS</sequence>
<accession>X1JKB0</accession>
<dbReference type="EMBL" id="BARU01045634">
    <property type="protein sequence ID" value="GAH95166.1"/>
    <property type="molecule type" value="Genomic_DNA"/>
</dbReference>
<feature type="non-terminal residue" evidence="1">
    <location>
        <position position="70"/>
    </location>
</feature>
<evidence type="ECO:0000313" key="1">
    <source>
        <dbReference type="EMBL" id="GAH95166.1"/>
    </source>
</evidence>
<reference evidence="1" key="1">
    <citation type="journal article" date="2014" name="Front. Microbiol.">
        <title>High frequency of phylogenetically diverse reductive dehalogenase-homologous genes in deep subseafloor sedimentary metagenomes.</title>
        <authorList>
            <person name="Kawai M."/>
            <person name="Futagami T."/>
            <person name="Toyoda A."/>
            <person name="Takaki Y."/>
            <person name="Nishi S."/>
            <person name="Hori S."/>
            <person name="Arai W."/>
            <person name="Tsubouchi T."/>
            <person name="Morono Y."/>
            <person name="Uchiyama I."/>
            <person name="Ito T."/>
            <person name="Fujiyama A."/>
            <person name="Inagaki F."/>
            <person name="Takami H."/>
        </authorList>
    </citation>
    <scope>NUCLEOTIDE SEQUENCE</scope>
    <source>
        <strain evidence="1">Expedition CK06-06</strain>
    </source>
</reference>
<proteinExistence type="predicted"/>
<protein>
    <submittedName>
        <fullName evidence="1">Uncharacterized protein</fullName>
    </submittedName>
</protein>